<protein>
    <submittedName>
        <fullName evidence="1">Short chain dehydrogenase</fullName>
    </submittedName>
</protein>
<accession>A0A4Z2CT18</accession>
<organism evidence="1 2">
    <name type="scientific">Schistosoma japonicum</name>
    <name type="common">Blood fluke</name>
    <dbReference type="NCBI Taxonomy" id="6182"/>
    <lineage>
        <taxon>Eukaryota</taxon>
        <taxon>Metazoa</taxon>
        <taxon>Spiralia</taxon>
        <taxon>Lophotrochozoa</taxon>
        <taxon>Platyhelminthes</taxon>
        <taxon>Trematoda</taxon>
        <taxon>Digenea</taxon>
        <taxon>Strigeidida</taxon>
        <taxon>Schistosomatoidea</taxon>
        <taxon>Schistosomatidae</taxon>
        <taxon>Schistosoma</taxon>
    </lineage>
</organism>
<dbReference type="AlphaFoldDB" id="A0A4Z2CT18"/>
<dbReference type="Proteomes" id="UP000311919">
    <property type="component" value="Unassembled WGS sequence"/>
</dbReference>
<evidence type="ECO:0000313" key="2">
    <source>
        <dbReference type="Proteomes" id="UP000311919"/>
    </source>
</evidence>
<reference evidence="1 2" key="1">
    <citation type="submission" date="2019-03" db="EMBL/GenBank/DDBJ databases">
        <title>An improved genome assembly of the fluke Schistosoma japonicum.</title>
        <authorList>
            <person name="Hu W."/>
            <person name="Luo F."/>
            <person name="Yin M."/>
            <person name="Mo X."/>
            <person name="Sun C."/>
            <person name="Wu Q."/>
            <person name="Zhu B."/>
            <person name="Xiang M."/>
            <person name="Wang J."/>
            <person name="Wang Y."/>
            <person name="Zhang T."/>
            <person name="Xu B."/>
            <person name="Zheng H."/>
            <person name="Feng Z."/>
        </authorList>
    </citation>
    <scope>NUCLEOTIDE SEQUENCE [LARGE SCALE GENOMIC DNA]</scope>
    <source>
        <strain evidence="1">HuSjv2</strain>
        <tissue evidence="1">Worms</tissue>
    </source>
</reference>
<comment type="caution">
    <text evidence="1">The sequence shown here is derived from an EMBL/GenBank/DDBJ whole genome shotgun (WGS) entry which is preliminary data.</text>
</comment>
<keyword evidence="2" id="KW-1185">Reference proteome</keyword>
<sequence>MTGSLNVDESYIDPFLELAPFSARSEKMYGEGHSKAEHGHIIRNLPMSLESLKAHLPFLATHLQETLAESGFTENSDQLYLIDIACTELLNR</sequence>
<name>A0A4Z2CT18_SCHJA</name>
<evidence type="ECO:0000313" key="1">
    <source>
        <dbReference type="EMBL" id="TNN07366.1"/>
    </source>
</evidence>
<proteinExistence type="predicted"/>
<gene>
    <name evidence="1" type="ORF">EWB00_007786</name>
</gene>
<dbReference type="EMBL" id="SKCS01000432">
    <property type="protein sequence ID" value="TNN07366.1"/>
    <property type="molecule type" value="Genomic_DNA"/>
</dbReference>
<dbReference type="OrthoDB" id="6266331at2759"/>